<name>A0A450TCE2_9GAMM</name>
<proteinExistence type="predicted"/>
<gene>
    <name evidence="1" type="ORF">BECKFW1821B_GA0114236_10952</name>
</gene>
<protein>
    <submittedName>
        <fullName evidence="1">Uncharacterized protein</fullName>
    </submittedName>
</protein>
<accession>A0A450TCE2</accession>
<evidence type="ECO:0000313" key="1">
    <source>
        <dbReference type="EMBL" id="VFJ64529.1"/>
    </source>
</evidence>
<dbReference type="AlphaFoldDB" id="A0A450TCE2"/>
<reference evidence="1" key="1">
    <citation type="submission" date="2019-02" db="EMBL/GenBank/DDBJ databases">
        <authorList>
            <person name="Gruber-Vodicka R. H."/>
            <person name="Seah K. B. B."/>
        </authorList>
    </citation>
    <scope>NUCLEOTIDE SEQUENCE</scope>
    <source>
        <strain evidence="1">BECK_BZ106</strain>
    </source>
</reference>
<dbReference type="EMBL" id="CAADFD010000095">
    <property type="protein sequence ID" value="VFJ64529.1"/>
    <property type="molecule type" value="Genomic_DNA"/>
</dbReference>
<sequence length="189" mass="21616">MIIYLIGVHHSIQHDGGDLGNIPGLAALREQFRYYLMKTLEELGVSVLAEELNEDALAIFNTPESLARSIAGESGVSHVFCEPSWEMRKSLGFTGKLQRKHHVIRELFWYNKIVDYKGERIIFICGANHIPSFTALIRKKGQHAIVLTPYYGQGFFSNFDYHLDCERCGLRKSHADIAKYHPNQRTDLH</sequence>
<organism evidence="1">
    <name type="scientific">Candidatus Kentrum sp. FW</name>
    <dbReference type="NCBI Taxonomy" id="2126338"/>
    <lineage>
        <taxon>Bacteria</taxon>
        <taxon>Pseudomonadati</taxon>
        <taxon>Pseudomonadota</taxon>
        <taxon>Gammaproteobacteria</taxon>
        <taxon>Candidatus Kentrum</taxon>
    </lineage>
</organism>